<reference evidence="3" key="1">
    <citation type="journal article" date="2021" name="Cell">
        <title>Tracing the genetic footprints of vertebrate landing in non-teleost ray-finned fishes.</title>
        <authorList>
            <person name="Bi X."/>
            <person name="Wang K."/>
            <person name="Yang L."/>
            <person name="Pan H."/>
            <person name="Jiang H."/>
            <person name="Wei Q."/>
            <person name="Fang M."/>
            <person name="Yu H."/>
            <person name="Zhu C."/>
            <person name="Cai Y."/>
            <person name="He Y."/>
            <person name="Gan X."/>
            <person name="Zeng H."/>
            <person name="Yu D."/>
            <person name="Zhu Y."/>
            <person name="Jiang H."/>
            <person name="Qiu Q."/>
            <person name="Yang H."/>
            <person name="Zhang Y.E."/>
            <person name="Wang W."/>
            <person name="Zhu M."/>
            <person name="He S."/>
            <person name="Zhang G."/>
        </authorList>
    </citation>
    <scope>NUCLEOTIDE SEQUENCE</scope>
    <source>
        <strain evidence="3">Pddl_001</strain>
    </source>
</reference>
<feature type="non-terminal residue" evidence="3">
    <location>
        <position position="1"/>
    </location>
</feature>
<feature type="compositionally biased region" description="Basic and acidic residues" evidence="1">
    <location>
        <begin position="404"/>
        <end position="413"/>
    </location>
</feature>
<sequence>MPYVDRINRVCGFLDIEENEKFQRRYFILDTLKNFLLWYMDNPQNLPSGANAVGSLQLTYISKVSEATMKQKSKTEFCFVINALSRRYLLQANDKNDLREWVDALNKATKITVPKECSITPKTETCRASVEPQSRKQQVPYKTAIIGGVVVHTPISQKEDESEGGEFGFHGSLVRSQSHVPSVRSGLGVLKSGYCVKQGNVRKSWKRRFFTLDENSVSYFKCEMDKDPLRVIPLKDVVKVHECLVKSGDLLMRDNLFEITTSSRVFYIQADSPEDMHSWIKAISEARRSPRRFGKEASFSRGSSLYSKNEASSSSSRFRRGGEEKPLLVKSSSVAPSWQPWTPVPSAVKTELSVVKETAGQFSSLPFDLGSQQKELDLQGKRRRHRSQPQAPSDKVFPFNLDDDSIRTTDADTPEDMHSWIKAISEARRSPRRFGKEASFSRGSSLYSKNEASSSSSRFRRGGEEKPLLVKSSSVAPSWQPWTPVPSAVKTEISVVKETAGQFSSLPFDLGSQQKELDLQGKRRRHRSQPQAPSDKVFPFNLDDDSIRTTDV</sequence>
<dbReference type="SMART" id="SM00233">
    <property type="entry name" value="PH"/>
    <property type="match status" value="2"/>
</dbReference>
<accession>A0ABS2Y1Y9</accession>
<dbReference type="EMBL" id="JAAWVQ010098876">
    <property type="protein sequence ID" value="MBN3280424.1"/>
    <property type="molecule type" value="Genomic_DNA"/>
</dbReference>
<evidence type="ECO:0000313" key="3">
    <source>
        <dbReference type="EMBL" id="MBN3280424.1"/>
    </source>
</evidence>
<dbReference type="PANTHER" id="PTHR14336">
    <property type="entry name" value="TANDEM PH DOMAIN CONTAINING PROTEIN"/>
    <property type="match status" value="1"/>
</dbReference>
<feature type="region of interest" description="Disordered" evidence="1">
    <location>
        <begin position="377"/>
        <end position="413"/>
    </location>
</feature>
<feature type="domain" description="PH" evidence="2">
    <location>
        <begin position="188"/>
        <end position="288"/>
    </location>
</feature>
<dbReference type="InterPro" id="IPR051707">
    <property type="entry name" value="PI-Interact_SigTrans_Reg"/>
</dbReference>
<dbReference type="Proteomes" id="UP001166093">
    <property type="component" value="Unassembled WGS sequence"/>
</dbReference>
<feature type="region of interest" description="Disordered" evidence="1">
    <location>
        <begin position="505"/>
        <end position="552"/>
    </location>
</feature>
<dbReference type="Pfam" id="PF00169">
    <property type="entry name" value="PH"/>
    <property type="match status" value="2"/>
</dbReference>
<feature type="compositionally biased region" description="Low complexity" evidence="1">
    <location>
        <begin position="444"/>
        <end position="457"/>
    </location>
</feature>
<evidence type="ECO:0000256" key="1">
    <source>
        <dbReference type="SAM" id="MobiDB-lite"/>
    </source>
</evidence>
<dbReference type="PROSITE" id="PS50003">
    <property type="entry name" value="PH_DOMAIN"/>
    <property type="match status" value="2"/>
</dbReference>
<organism evidence="3 4">
    <name type="scientific">Polyodon spathula</name>
    <name type="common">North American paddlefish</name>
    <name type="synonym">Squalus spathula</name>
    <dbReference type="NCBI Taxonomy" id="7913"/>
    <lineage>
        <taxon>Eukaryota</taxon>
        <taxon>Metazoa</taxon>
        <taxon>Chordata</taxon>
        <taxon>Craniata</taxon>
        <taxon>Vertebrata</taxon>
        <taxon>Euteleostomi</taxon>
        <taxon>Actinopterygii</taxon>
        <taxon>Chondrostei</taxon>
        <taxon>Acipenseriformes</taxon>
        <taxon>Polyodontidae</taxon>
        <taxon>Polyodon</taxon>
    </lineage>
</organism>
<feature type="region of interest" description="Disordered" evidence="1">
    <location>
        <begin position="432"/>
        <end position="465"/>
    </location>
</feature>
<evidence type="ECO:0000259" key="2">
    <source>
        <dbReference type="PROSITE" id="PS50003"/>
    </source>
</evidence>
<feature type="compositionally biased region" description="Low complexity" evidence="1">
    <location>
        <begin position="305"/>
        <end position="316"/>
    </location>
</feature>
<dbReference type="PANTHER" id="PTHR14336:SF5">
    <property type="entry name" value="PLECKSTRIN HOMOLOGY DOMAIN-CONTAINING FAMILY A MEMBER 2"/>
    <property type="match status" value="1"/>
</dbReference>
<gene>
    <name evidence="3" type="primary">Plekha2_1</name>
    <name evidence="3" type="ORF">GTO93_0004914</name>
</gene>
<feature type="domain" description="PH" evidence="2">
    <location>
        <begin position="7"/>
        <end position="110"/>
    </location>
</feature>
<keyword evidence="4" id="KW-1185">Reference proteome</keyword>
<dbReference type="CDD" id="cd13271">
    <property type="entry name" value="PH2_TAPP1_2"/>
    <property type="match status" value="1"/>
</dbReference>
<protein>
    <submittedName>
        <fullName evidence="3">PKHA2 protein</fullName>
    </submittedName>
</protein>
<feature type="region of interest" description="Disordered" evidence="1">
    <location>
        <begin position="305"/>
        <end position="324"/>
    </location>
</feature>
<dbReference type="InterPro" id="IPR001849">
    <property type="entry name" value="PH_domain"/>
</dbReference>
<name>A0ABS2Y1Y9_POLSP</name>
<evidence type="ECO:0000313" key="4">
    <source>
        <dbReference type="Proteomes" id="UP001166093"/>
    </source>
</evidence>
<comment type="caution">
    <text evidence="3">The sequence shown here is derived from an EMBL/GenBank/DDBJ whole genome shotgun (WGS) entry which is preliminary data.</text>
</comment>
<dbReference type="InterPro" id="IPR011993">
    <property type="entry name" value="PH-like_dom_sf"/>
</dbReference>
<dbReference type="SUPFAM" id="SSF50729">
    <property type="entry name" value="PH domain-like"/>
    <property type="match status" value="2"/>
</dbReference>
<dbReference type="Gene3D" id="2.30.29.30">
    <property type="entry name" value="Pleckstrin-homology domain (PH domain)/Phosphotyrosine-binding domain (PTB)"/>
    <property type="match status" value="2"/>
</dbReference>
<proteinExistence type="predicted"/>
<feature type="non-terminal residue" evidence="3">
    <location>
        <position position="552"/>
    </location>
</feature>